<feature type="region of interest" description="Disordered" evidence="1">
    <location>
        <begin position="504"/>
        <end position="562"/>
    </location>
</feature>
<evidence type="ECO:0000256" key="1">
    <source>
        <dbReference type="SAM" id="MobiDB-lite"/>
    </source>
</evidence>
<dbReference type="EMBL" id="BNED01000005">
    <property type="protein sequence ID" value="GHI77088.1"/>
    <property type="molecule type" value="Genomic_DNA"/>
</dbReference>
<gene>
    <name evidence="3" type="ORF">Sspor_26490</name>
</gene>
<feature type="transmembrane region" description="Helical" evidence="2">
    <location>
        <begin position="72"/>
        <end position="101"/>
    </location>
</feature>
<evidence type="ECO:0000313" key="4">
    <source>
        <dbReference type="Proteomes" id="UP000608522"/>
    </source>
</evidence>
<organism evidence="3 4">
    <name type="scientific">Streptomyces spororaveus</name>
    <dbReference type="NCBI Taxonomy" id="284039"/>
    <lineage>
        <taxon>Bacteria</taxon>
        <taxon>Bacillati</taxon>
        <taxon>Actinomycetota</taxon>
        <taxon>Actinomycetes</taxon>
        <taxon>Kitasatosporales</taxon>
        <taxon>Streptomycetaceae</taxon>
        <taxon>Streptomyces</taxon>
    </lineage>
</organism>
<keyword evidence="2" id="KW-1133">Transmembrane helix</keyword>
<protein>
    <recommendedName>
        <fullName evidence="5">Type VII secretion protein EccE</fullName>
    </recommendedName>
</protein>
<keyword evidence="2" id="KW-0472">Membrane</keyword>
<dbReference type="RefSeq" id="WP_202199210.1">
    <property type="nucleotide sequence ID" value="NZ_BAAATO010000005.1"/>
</dbReference>
<evidence type="ECO:0000313" key="3">
    <source>
        <dbReference type="EMBL" id="GHI77088.1"/>
    </source>
</evidence>
<proteinExistence type="predicted"/>
<feature type="compositionally biased region" description="Low complexity" evidence="1">
    <location>
        <begin position="552"/>
        <end position="562"/>
    </location>
</feature>
<sequence>MTAGGRPAGGDLAEGVFTGPERWGWEFVEPPGLVAHPEAGSPPVWAEPYFPELAELENRRALRLSGPQNVGVVFAILACGLLTVGLIVAAVLAVLFLAVTLGTRPARQHDRARQRAVEERQRRWAAHQQRVAAWQRMLQEDRQAQLRRAATADTWYPLALASGPARIDVVGGTGDGWAGLLTTFGGPVLAAGQALLVVDMTEQAVALELADLAARRGIPVAHVPFPAGALRTDLGAESGPGDLAESLAGALATLRPPGTDTDLHAVDASLIRTVARRLDAPLTYGRLAAGLAVLLRLYEPRADGSGPLAPHEVALLTEAVDSVGRGERRQNELHYVQEQLASLAGDCLDADSLDADTPAGSPSAEVRDLPVHAWWRPGRLTVLATEGPGPRRKDLADRILFFRLLHALRTRAFPPGTGTLVVAGADHLGRGALEALDRQARAAGVRLVLLLEHLREGALHVAGGSGSATVFMRMGNGEEAKAAAEFIGREHSFTVNQLTRQVGETLTTGRGGSYGEQIGESFTRTTGGGPGQGSTHASGTSLSRSWQETVNSSAATSTTTGETTSRLYEFTVEPTRLQALPVTGLVLVEAAPDGRRVVFGDCNPAISRIPRVSPSPR</sequence>
<accession>A0ABQ3T9L1</accession>
<keyword evidence="2" id="KW-0812">Transmembrane</keyword>
<reference evidence="4" key="1">
    <citation type="submission" date="2023-07" db="EMBL/GenBank/DDBJ databases">
        <title>Whole genome shotgun sequence of Streptomyces spororaveus NBRC 15456.</title>
        <authorList>
            <person name="Komaki H."/>
            <person name="Tamura T."/>
        </authorList>
    </citation>
    <scope>NUCLEOTIDE SEQUENCE [LARGE SCALE GENOMIC DNA]</scope>
    <source>
        <strain evidence="4">NBRC 15456</strain>
    </source>
</reference>
<dbReference type="Proteomes" id="UP000608522">
    <property type="component" value="Unassembled WGS sequence"/>
</dbReference>
<keyword evidence="4" id="KW-1185">Reference proteome</keyword>
<feature type="compositionally biased region" description="Polar residues" evidence="1">
    <location>
        <begin position="533"/>
        <end position="551"/>
    </location>
</feature>
<comment type="caution">
    <text evidence="3">The sequence shown here is derived from an EMBL/GenBank/DDBJ whole genome shotgun (WGS) entry which is preliminary data.</text>
</comment>
<name>A0ABQ3T9L1_9ACTN</name>
<evidence type="ECO:0008006" key="5">
    <source>
        <dbReference type="Google" id="ProtNLM"/>
    </source>
</evidence>
<evidence type="ECO:0000256" key="2">
    <source>
        <dbReference type="SAM" id="Phobius"/>
    </source>
</evidence>